<dbReference type="Proteomes" id="UP000616499">
    <property type="component" value="Unassembled WGS sequence"/>
</dbReference>
<evidence type="ECO:0000256" key="1">
    <source>
        <dbReference type="SAM" id="Coils"/>
    </source>
</evidence>
<accession>A0ABQ2H1I3</accession>
<name>A0ABQ2H1I3_9PSED</name>
<keyword evidence="2" id="KW-0732">Signal</keyword>
<evidence type="ECO:0000256" key="2">
    <source>
        <dbReference type="SAM" id="SignalP"/>
    </source>
</evidence>
<evidence type="ECO:0000313" key="4">
    <source>
        <dbReference type="Proteomes" id="UP000616499"/>
    </source>
</evidence>
<dbReference type="NCBIfam" id="NF033888">
    <property type="entry name" value="conj_TraW"/>
    <property type="match status" value="1"/>
</dbReference>
<organism evidence="3 4">
    <name type="scientific">Pseudomonas asuensis</name>
    <dbReference type="NCBI Taxonomy" id="1825787"/>
    <lineage>
        <taxon>Bacteria</taxon>
        <taxon>Pseudomonadati</taxon>
        <taxon>Pseudomonadota</taxon>
        <taxon>Gammaproteobacteria</taxon>
        <taxon>Pseudomonadales</taxon>
        <taxon>Pseudomonadaceae</taxon>
        <taxon>Pseudomonas</taxon>
    </lineage>
</organism>
<keyword evidence="4" id="KW-1185">Reference proteome</keyword>
<dbReference type="RefSeq" id="WP_229685432.1">
    <property type="nucleotide sequence ID" value="NZ_BMNW01000011.1"/>
</dbReference>
<keyword evidence="1" id="KW-0175">Coiled coil</keyword>
<dbReference type="EMBL" id="BMNW01000011">
    <property type="protein sequence ID" value="GGM26148.1"/>
    <property type="molecule type" value="Genomic_DNA"/>
</dbReference>
<sequence>MIGFKRKPVSAVLFFASIGCAPMAWSKDIVYDPAVHESTQATAAAVGIVDASITAMNASVSTLLYNIGTAINQTGNKVSSTVEAASRAEREFQAAQEQNRRLEDARQRYQLPDNICSESSAGGSYQVAAASVGAKAKLRPGVTGKLSNASVAQAVNSPAPSQEVDAARSAKIHAHYCDADDYAAYGGAKACPSVSATMPGADKRVDSVLNGAGVDGKAPDLTFSQEQTDAALMYTQNSVRRSVGAQLGKGEADTVAGSQYVGLMTQLASNLSAAADPQEQRIADSIANPATKELIAEATASGSAATYFSQVASEEAKSTGMMSTREFEAFEVGRRYANTEYQADLQAMSGDNLLREQIRVTSMSNWLMLGIKNELQRGNIINGLALGSATRQEFEPILAKLYRTISGSLGGQ</sequence>
<protein>
    <submittedName>
        <fullName evidence="3">Conjugal transfer protein</fullName>
    </submittedName>
</protein>
<feature type="coiled-coil region" evidence="1">
    <location>
        <begin position="78"/>
        <end position="108"/>
    </location>
</feature>
<feature type="signal peptide" evidence="2">
    <location>
        <begin position="1"/>
        <end position="26"/>
    </location>
</feature>
<dbReference type="InterPro" id="IPR053782">
    <property type="entry name" value="TraW-like"/>
</dbReference>
<evidence type="ECO:0000313" key="3">
    <source>
        <dbReference type="EMBL" id="GGM26148.1"/>
    </source>
</evidence>
<gene>
    <name evidence="3" type="primary">traW-2</name>
    <name evidence="3" type="ORF">GCM10009425_41070</name>
</gene>
<proteinExistence type="predicted"/>
<comment type="caution">
    <text evidence="3">The sequence shown here is derived from an EMBL/GenBank/DDBJ whole genome shotgun (WGS) entry which is preliminary data.</text>
</comment>
<feature type="chain" id="PRO_5045121520" evidence="2">
    <location>
        <begin position="27"/>
        <end position="412"/>
    </location>
</feature>
<reference evidence="4" key="1">
    <citation type="journal article" date="2019" name="Int. J. Syst. Evol. Microbiol.">
        <title>The Global Catalogue of Microorganisms (GCM) 10K type strain sequencing project: providing services to taxonomists for standard genome sequencing and annotation.</title>
        <authorList>
            <consortium name="The Broad Institute Genomics Platform"/>
            <consortium name="The Broad Institute Genome Sequencing Center for Infectious Disease"/>
            <person name="Wu L."/>
            <person name="Ma J."/>
        </authorList>
    </citation>
    <scope>NUCLEOTIDE SEQUENCE [LARGE SCALE GENOMIC DNA]</scope>
    <source>
        <strain evidence="4">JCM 13501</strain>
    </source>
</reference>
<dbReference type="PROSITE" id="PS51257">
    <property type="entry name" value="PROKAR_LIPOPROTEIN"/>
    <property type="match status" value="1"/>
</dbReference>